<accession>A0ABS5UUU3</accession>
<dbReference type="Proteomes" id="UP000711736">
    <property type="component" value="Unassembled WGS sequence"/>
</dbReference>
<comment type="caution">
    <text evidence="2">The sequence shown here is derived from an EMBL/GenBank/DDBJ whole genome shotgun (WGS) entry which is preliminary data.</text>
</comment>
<proteinExistence type="predicted"/>
<keyword evidence="3" id="KW-1185">Reference proteome</keyword>
<dbReference type="RefSeq" id="WP_214375760.1">
    <property type="nucleotide sequence ID" value="NZ_JAFEJU010000002.1"/>
</dbReference>
<evidence type="ECO:0000313" key="3">
    <source>
        <dbReference type="Proteomes" id="UP000711736"/>
    </source>
</evidence>
<protein>
    <submittedName>
        <fullName evidence="2">Uncharacterized protein</fullName>
    </submittedName>
</protein>
<name>A0ABS5UUU3_9BIFI</name>
<evidence type="ECO:0000313" key="2">
    <source>
        <dbReference type="EMBL" id="MBT1174506.1"/>
    </source>
</evidence>
<reference evidence="2 3" key="1">
    <citation type="journal article" date="2021" name="Environ. Microbiol.">
        <title>Genetic insights into the dark matter of the mammalian gut microbiota through targeted genome reconstruction.</title>
        <authorList>
            <person name="Lugli G.A."/>
            <person name="Alessandri G."/>
            <person name="Milani C."/>
            <person name="Viappiani A."/>
            <person name="Fontana F."/>
            <person name="Tarracchini C."/>
            <person name="Mancabelli L."/>
            <person name="Argentini C."/>
            <person name="Ruiz L."/>
            <person name="Margolles A."/>
            <person name="van Sinderen D."/>
            <person name="Turroni F."/>
            <person name="Ventura M."/>
        </authorList>
    </citation>
    <scope>NUCLEOTIDE SEQUENCE [LARGE SCALE GENOMIC DNA]</scope>
    <source>
        <strain evidence="2 3">LC6</strain>
    </source>
</reference>
<feature type="region of interest" description="Disordered" evidence="1">
    <location>
        <begin position="108"/>
        <end position="165"/>
    </location>
</feature>
<evidence type="ECO:0000256" key="1">
    <source>
        <dbReference type="SAM" id="MobiDB-lite"/>
    </source>
</evidence>
<dbReference type="EMBL" id="JAFEJU010000002">
    <property type="protein sequence ID" value="MBT1174506.1"/>
    <property type="molecule type" value="Genomic_DNA"/>
</dbReference>
<feature type="compositionally biased region" description="Basic and acidic residues" evidence="1">
    <location>
        <begin position="108"/>
        <end position="122"/>
    </location>
</feature>
<sequence length="165" mass="17754">MTDFGVDYTDINGLKIAIQVLISQVNALKQLDVLTWEEAGFAGIATRTNQGSDQLVTCMHYLHDDLRRVENVLSAVELNTREVDGHLSMIISSRQLSDVLPPQARIDDAGSGKGVYVDKDDFPSNAGEQLKEGLAGEKAHGLAEGESQGIAGQKSQKPFGGQADE</sequence>
<feature type="compositionally biased region" description="Basic and acidic residues" evidence="1">
    <location>
        <begin position="129"/>
        <end position="143"/>
    </location>
</feature>
<organism evidence="2 3">
    <name type="scientific">Bifidobacterium colobi</name>
    <dbReference type="NCBI Taxonomy" id="2809026"/>
    <lineage>
        <taxon>Bacteria</taxon>
        <taxon>Bacillati</taxon>
        <taxon>Actinomycetota</taxon>
        <taxon>Actinomycetes</taxon>
        <taxon>Bifidobacteriales</taxon>
        <taxon>Bifidobacteriaceae</taxon>
        <taxon>Bifidobacterium</taxon>
    </lineage>
</organism>
<gene>
    <name evidence="2" type="ORF">JS530_03105</name>
</gene>